<evidence type="ECO:0000313" key="2">
    <source>
        <dbReference type="Proteomes" id="UP000002630"/>
    </source>
</evidence>
<dbReference type="AlphaFoldDB" id="D7G5P8"/>
<keyword evidence="2" id="KW-1185">Reference proteome</keyword>
<proteinExistence type="predicted"/>
<dbReference type="EMBL" id="FN648894">
    <property type="protein sequence ID" value="CBJ27345.1"/>
    <property type="molecule type" value="Genomic_DNA"/>
</dbReference>
<dbReference type="Proteomes" id="UP000002630">
    <property type="component" value="Linkage Group LG26"/>
</dbReference>
<name>D7G5P8_ECTSI</name>
<sequence>MATGVTVLWTDNSTRIVAAASTTGSARPDQRYGGATCEDYPLPLAPTLLKPRLASSRVS</sequence>
<accession>D7G5P8</accession>
<dbReference type="EMBL" id="FN649751">
    <property type="protein sequence ID" value="CBJ27345.1"/>
    <property type="molecule type" value="Genomic_DNA"/>
</dbReference>
<evidence type="ECO:0000313" key="1">
    <source>
        <dbReference type="EMBL" id="CBJ27345.1"/>
    </source>
</evidence>
<gene>
    <name evidence="1" type="ORF">Esi_0067_0022</name>
</gene>
<protein>
    <submittedName>
        <fullName evidence="1">Uncharacterized protein</fullName>
    </submittedName>
</protein>
<reference evidence="1 2" key="1">
    <citation type="journal article" date="2010" name="Nature">
        <title>The Ectocarpus genome and the independent evolution of multicellularity in brown algae.</title>
        <authorList>
            <person name="Cock J.M."/>
            <person name="Sterck L."/>
            <person name="Rouze P."/>
            <person name="Scornet D."/>
            <person name="Allen A.E."/>
            <person name="Amoutzias G."/>
            <person name="Anthouard V."/>
            <person name="Artiguenave F."/>
            <person name="Aury J.M."/>
            <person name="Badger J.H."/>
            <person name="Beszteri B."/>
            <person name="Billiau K."/>
            <person name="Bonnet E."/>
            <person name="Bothwell J.H."/>
            <person name="Bowler C."/>
            <person name="Boyen C."/>
            <person name="Brownlee C."/>
            <person name="Carrano C.J."/>
            <person name="Charrier B."/>
            <person name="Cho G.Y."/>
            <person name="Coelho S.M."/>
            <person name="Collen J."/>
            <person name="Corre E."/>
            <person name="Da Silva C."/>
            <person name="Delage L."/>
            <person name="Delaroque N."/>
            <person name="Dittami S.M."/>
            <person name="Doulbeau S."/>
            <person name="Elias M."/>
            <person name="Farnham G."/>
            <person name="Gachon C.M."/>
            <person name="Gschloessl B."/>
            <person name="Heesch S."/>
            <person name="Jabbari K."/>
            <person name="Jubin C."/>
            <person name="Kawai H."/>
            <person name="Kimura K."/>
            <person name="Kloareg B."/>
            <person name="Kupper F.C."/>
            <person name="Lang D."/>
            <person name="Le Bail A."/>
            <person name="Leblanc C."/>
            <person name="Lerouge P."/>
            <person name="Lohr M."/>
            <person name="Lopez P.J."/>
            <person name="Martens C."/>
            <person name="Maumus F."/>
            <person name="Michel G."/>
            <person name="Miranda-Saavedra D."/>
            <person name="Morales J."/>
            <person name="Moreau H."/>
            <person name="Motomura T."/>
            <person name="Nagasato C."/>
            <person name="Napoli C.A."/>
            <person name="Nelson D.R."/>
            <person name="Nyvall-Collen P."/>
            <person name="Peters A.F."/>
            <person name="Pommier C."/>
            <person name="Potin P."/>
            <person name="Poulain J."/>
            <person name="Quesneville H."/>
            <person name="Read B."/>
            <person name="Rensing S.A."/>
            <person name="Ritter A."/>
            <person name="Rousvoal S."/>
            <person name="Samanta M."/>
            <person name="Samson G."/>
            <person name="Schroeder D.C."/>
            <person name="Segurens B."/>
            <person name="Strittmatter M."/>
            <person name="Tonon T."/>
            <person name="Tregear J.W."/>
            <person name="Valentin K."/>
            <person name="von Dassow P."/>
            <person name="Yamagishi T."/>
            <person name="Van de Peer Y."/>
            <person name="Wincker P."/>
        </authorList>
    </citation>
    <scope>NUCLEOTIDE SEQUENCE [LARGE SCALE GENOMIC DNA]</scope>
    <source>
        <strain evidence="2">Ec32 / CCAP1310/4</strain>
    </source>
</reference>
<dbReference type="InParanoid" id="D7G5P8"/>
<organism evidence="1 2">
    <name type="scientific">Ectocarpus siliculosus</name>
    <name type="common">Brown alga</name>
    <name type="synonym">Conferva siliculosa</name>
    <dbReference type="NCBI Taxonomy" id="2880"/>
    <lineage>
        <taxon>Eukaryota</taxon>
        <taxon>Sar</taxon>
        <taxon>Stramenopiles</taxon>
        <taxon>Ochrophyta</taxon>
        <taxon>PX clade</taxon>
        <taxon>Phaeophyceae</taxon>
        <taxon>Ectocarpales</taxon>
        <taxon>Ectocarpaceae</taxon>
        <taxon>Ectocarpus</taxon>
    </lineage>
</organism>